<accession>A0A1F2UKJ3</accession>
<evidence type="ECO:0000313" key="2">
    <source>
        <dbReference type="EMBL" id="OFW33508.1"/>
    </source>
</evidence>
<proteinExistence type="predicted"/>
<protein>
    <recommendedName>
        <fullName evidence="1">GerMN domain-containing protein</fullName>
    </recommendedName>
</protein>
<comment type="caution">
    <text evidence="2">The sequence shown here is derived from an EMBL/GenBank/DDBJ whole genome shotgun (WGS) entry which is preliminary data.</text>
</comment>
<sequence>MLISIIMLLLVGGTFGCTGSSDVPPPKIALPDKTRSISVFYATGNTLVEERHIVADDKEVIRTTLNELLAARPKDNANIAIVQPECEILAVKVNSKGMATIDFSREVLDFEATKKEKVLAYAAIIETLKQFENIKSVKFMVEGRDNGSVAGNDIHEFWGDVSLIGQPWAIERKQAPVTQS</sequence>
<gene>
    <name evidence="2" type="ORF">A2074_04940</name>
</gene>
<dbReference type="AlphaFoldDB" id="A0A1F2UKJ3"/>
<dbReference type="InterPro" id="IPR019606">
    <property type="entry name" value="GerMN"/>
</dbReference>
<feature type="domain" description="GerMN" evidence="1">
    <location>
        <begin position="61"/>
        <end position="150"/>
    </location>
</feature>
<name>A0A1F2UKJ3_9ACTN</name>
<dbReference type="SMART" id="SM00909">
    <property type="entry name" value="Germane"/>
    <property type="match status" value="1"/>
</dbReference>
<evidence type="ECO:0000259" key="1">
    <source>
        <dbReference type="SMART" id="SM00909"/>
    </source>
</evidence>
<evidence type="ECO:0000313" key="3">
    <source>
        <dbReference type="Proteomes" id="UP000178086"/>
    </source>
</evidence>
<organism evidence="2 3">
    <name type="scientific">Candidatus Aquicultor primus</name>
    <dbReference type="NCBI Taxonomy" id="1797195"/>
    <lineage>
        <taxon>Bacteria</taxon>
        <taxon>Bacillati</taxon>
        <taxon>Actinomycetota</taxon>
        <taxon>Candidatus Aquicultoria</taxon>
        <taxon>Candidatus Aquicultorales</taxon>
        <taxon>Candidatus Aquicultoraceae</taxon>
        <taxon>Candidatus Aquicultor</taxon>
    </lineage>
</organism>
<dbReference type="Proteomes" id="UP000178086">
    <property type="component" value="Unassembled WGS sequence"/>
</dbReference>
<dbReference type="EMBL" id="MELI01000065">
    <property type="protein sequence ID" value="OFW33508.1"/>
    <property type="molecule type" value="Genomic_DNA"/>
</dbReference>
<reference evidence="2 3" key="1">
    <citation type="journal article" date="2016" name="Nat. Commun.">
        <title>Thousands of microbial genomes shed light on interconnected biogeochemical processes in an aquifer system.</title>
        <authorList>
            <person name="Anantharaman K."/>
            <person name="Brown C.T."/>
            <person name="Hug L.A."/>
            <person name="Sharon I."/>
            <person name="Castelle C.J."/>
            <person name="Probst A.J."/>
            <person name="Thomas B.C."/>
            <person name="Singh A."/>
            <person name="Wilkins M.J."/>
            <person name="Karaoz U."/>
            <person name="Brodie E.L."/>
            <person name="Williams K.H."/>
            <person name="Hubbard S.S."/>
            <person name="Banfield J.F."/>
        </authorList>
    </citation>
    <scope>NUCLEOTIDE SEQUENCE [LARGE SCALE GENOMIC DNA]</scope>
</reference>
<dbReference type="Pfam" id="PF10646">
    <property type="entry name" value="Germane"/>
    <property type="match status" value="1"/>
</dbReference>